<feature type="region of interest" description="Disordered" evidence="1">
    <location>
        <begin position="279"/>
        <end position="379"/>
    </location>
</feature>
<feature type="compositionally biased region" description="Basic and acidic residues" evidence="1">
    <location>
        <begin position="311"/>
        <end position="327"/>
    </location>
</feature>
<evidence type="ECO:0000256" key="1">
    <source>
        <dbReference type="SAM" id="MobiDB-lite"/>
    </source>
</evidence>
<dbReference type="Proteomes" id="UP000567179">
    <property type="component" value="Unassembled WGS sequence"/>
</dbReference>
<organism evidence="2 3">
    <name type="scientific">Psilocybe cf. subviscida</name>
    <dbReference type="NCBI Taxonomy" id="2480587"/>
    <lineage>
        <taxon>Eukaryota</taxon>
        <taxon>Fungi</taxon>
        <taxon>Dikarya</taxon>
        <taxon>Basidiomycota</taxon>
        <taxon>Agaricomycotina</taxon>
        <taxon>Agaricomycetes</taxon>
        <taxon>Agaricomycetidae</taxon>
        <taxon>Agaricales</taxon>
        <taxon>Agaricineae</taxon>
        <taxon>Strophariaceae</taxon>
        <taxon>Psilocybe</taxon>
    </lineage>
</organism>
<protein>
    <submittedName>
        <fullName evidence="2">Uncharacterized protein</fullName>
    </submittedName>
</protein>
<evidence type="ECO:0000313" key="3">
    <source>
        <dbReference type="Proteomes" id="UP000567179"/>
    </source>
</evidence>
<gene>
    <name evidence="2" type="ORF">D9619_002181</name>
</gene>
<keyword evidence="3" id="KW-1185">Reference proteome</keyword>
<reference evidence="2 3" key="1">
    <citation type="journal article" date="2020" name="ISME J.">
        <title>Uncovering the hidden diversity of litter-decomposition mechanisms in mushroom-forming fungi.</title>
        <authorList>
            <person name="Floudas D."/>
            <person name="Bentzer J."/>
            <person name="Ahren D."/>
            <person name="Johansson T."/>
            <person name="Persson P."/>
            <person name="Tunlid A."/>
        </authorList>
    </citation>
    <scope>NUCLEOTIDE SEQUENCE [LARGE SCALE GENOMIC DNA]</scope>
    <source>
        <strain evidence="2 3">CBS 101986</strain>
    </source>
</reference>
<evidence type="ECO:0000313" key="2">
    <source>
        <dbReference type="EMBL" id="KAF5321817.1"/>
    </source>
</evidence>
<feature type="compositionally biased region" description="Basic residues" evidence="1">
    <location>
        <begin position="369"/>
        <end position="379"/>
    </location>
</feature>
<dbReference type="EMBL" id="JAACJJ010000028">
    <property type="protein sequence ID" value="KAF5321817.1"/>
    <property type="molecule type" value="Genomic_DNA"/>
</dbReference>
<accession>A0A8H5BGN3</accession>
<dbReference type="AlphaFoldDB" id="A0A8H5BGN3"/>
<name>A0A8H5BGN3_9AGAR</name>
<sequence>MAKGSSKKNKNAQPKPPKDNYIFVVNAWGYQSGNWNWAIVDAWFEAMCKEEGSGMKTEQYFYQRTHGYLIVKLEKDTSKNVSHLFGRHYYRQFLTNRAPGDPECATIHPYNYEKWGDPAKQQWSEEYGMPMPVGRNVPLRVPYPIPEPTTELPPVDAIKWTRQIDTSTYQRLAERYAQANPGWGDSGLSTASGVAPGGADAAEALLASILPPKAVKPEPVTLGKKEEDVDSKATLVVKSEEEKKFKVDPEDVKLPPELLHGSVGQVKSEPADLRVKVDEDGIDRKPFEFPPVDLPPELKHGSVSLGPVTSERIKSEQGDVVRVKPEAPENNLQDSPVREGRLASYVKREEDERASARIKEEKDEYSSGRYKRVKREHLS</sequence>
<comment type="caution">
    <text evidence="2">The sequence shown here is derived from an EMBL/GenBank/DDBJ whole genome shotgun (WGS) entry which is preliminary data.</text>
</comment>
<feature type="compositionally biased region" description="Basic and acidic residues" evidence="1">
    <location>
        <begin position="336"/>
        <end position="366"/>
    </location>
</feature>
<proteinExistence type="predicted"/>